<keyword evidence="3" id="KW-0808">Transferase</keyword>
<protein>
    <recommendedName>
        <fullName evidence="2">histidine kinase</fullName>
        <ecNumber evidence="2">2.7.13.3</ecNumber>
    </recommendedName>
</protein>
<comment type="caution">
    <text evidence="9">The sequence shown here is derived from an EMBL/GenBank/DDBJ whole genome shotgun (WGS) entry which is preliminary data.</text>
</comment>
<keyword evidence="10" id="KW-1185">Reference proteome</keyword>
<proteinExistence type="predicted"/>
<keyword evidence="4" id="KW-0547">Nucleotide-binding</keyword>
<dbReference type="PROSITE" id="PS50109">
    <property type="entry name" value="HIS_KIN"/>
    <property type="match status" value="1"/>
</dbReference>
<dbReference type="SUPFAM" id="SSF55874">
    <property type="entry name" value="ATPase domain of HSP90 chaperone/DNA topoisomerase II/histidine kinase"/>
    <property type="match status" value="1"/>
</dbReference>
<dbReference type="InterPro" id="IPR050351">
    <property type="entry name" value="BphY/WalK/GraS-like"/>
</dbReference>
<gene>
    <name evidence="9" type="ORF">N7U62_08670</name>
</gene>
<reference evidence="9 10" key="1">
    <citation type="submission" date="2022-10" db="EMBL/GenBank/DDBJ databases">
        <title>Comparative genomics and taxonomic characterization of three novel marine species of genus Reichenbachiella exhibiting antioxidant and polysaccharide degradation activities.</title>
        <authorList>
            <person name="Muhammad N."/>
            <person name="Lee Y.-J."/>
            <person name="Ko J."/>
            <person name="Kim S.-G."/>
        </authorList>
    </citation>
    <scope>NUCLEOTIDE SEQUENCE [LARGE SCALE GENOMIC DNA]</scope>
    <source>
        <strain evidence="9 10">ABR2-5</strain>
    </source>
</reference>
<dbReference type="Proteomes" id="UP001300692">
    <property type="component" value="Unassembled WGS sequence"/>
</dbReference>
<dbReference type="Gene3D" id="3.30.450.20">
    <property type="entry name" value="PAS domain"/>
    <property type="match status" value="2"/>
</dbReference>
<dbReference type="InterPro" id="IPR036097">
    <property type="entry name" value="HisK_dim/P_sf"/>
</dbReference>
<dbReference type="InterPro" id="IPR005467">
    <property type="entry name" value="His_kinase_dom"/>
</dbReference>
<dbReference type="SUPFAM" id="SSF55785">
    <property type="entry name" value="PYP-like sensor domain (PAS domain)"/>
    <property type="match status" value="2"/>
</dbReference>
<dbReference type="PRINTS" id="PR00344">
    <property type="entry name" value="BCTRLSENSOR"/>
</dbReference>
<feature type="domain" description="Histidine kinase" evidence="8">
    <location>
        <begin position="269"/>
        <end position="486"/>
    </location>
</feature>
<evidence type="ECO:0000259" key="8">
    <source>
        <dbReference type="PROSITE" id="PS50109"/>
    </source>
</evidence>
<keyword evidence="7" id="KW-0902">Two-component regulatory system</keyword>
<keyword evidence="6" id="KW-0067">ATP-binding</keyword>
<dbReference type="InterPro" id="IPR035965">
    <property type="entry name" value="PAS-like_dom_sf"/>
</dbReference>
<evidence type="ECO:0000256" key="6">
    <source>
        <dbReference type="ARBA" id="ARBA00022840"/>
    </source>
</evidence>
<dbReference type="EMBL" id="JAOYOD010000001">
    <property type="protein sequence ID" value="MCV9386733.1"/>
    <property type="molecule type" value="Genomic_DNA"/>
</dbReference>
<comment type="catalytic activity">
    <reaction evidence="1">
        <text>ATP + protein L-histidine = ADP + protein N-phospho-L-histidine.</text>
        <dbReference type="EC" id="2.7.13.3"/>
    </reaction>
</comment>
<keyword evidence="5 9" id="KW-0418">Kinase</keyword>
<evidence type="ECO:0000313" key="9">
    <source>
        <dbReference type="EMBL" id="MCV9386733.1"/>
    </source>
</evidence>
<evidence type="ECO:0000256" key="3">
    <source>
        <dbReference type="ARBA" id="ARBA00022679"/>
    </source>
</evidence>
<dbReference type="SMART" id="SM00387">
    <property type="entry name" value="HATPase_c"/>
    <property type="match status" value="1"/>
</dbReference>
<evidence type="ECO:0000313" key="10">
    <source>
        <dbReference type="Proteomes" id="UP001300692"/>
    </source>
</evidence>
<dbReference type="EC" id="2.7.13.3" evidence="2"/>
<accession>A0ABT3CSS5</accession>
<dbReference type="Pfam" id="PF02518">
    <property type="entry name" value="HATPase_c"/>
    <property type="match status" value="1"/>
</dbReference>
<name>A0ABT3CSS5_9BACT</name>
<evidence type="ECO:0000256" key="2">
    <source>
        <dbReference type="ARBA" id="ARBA00012438"/>
    </source>
</evidence>
<evidence type="ECO:0000256" key="7">
    <source>
        <dbReference type="ARBA" id="ARBA00023012"/>
    </source>
</evidence>
<dbReference type="GO" id="GO:0016301">
    <property type="term" value="F:kinase activity"/>
    <property type="evidence" value="ECO:0007669"/>
    <property type="project" value="UniProtKB-KW"/>
</dbReference>
<dbReference type="Pfam" id="PF08448">
    <property type="entry name" value="PAS_4"/>
    <property type="match status" value="1"/>
</dbReference>
<dbReference type="Gene3D" id="1.10.287.130">
    <property type="match status" value="1"/>
</dbReference>
<dbReference type="InterPro" id="IPR013656">
    <property type="entry name" value="PAS_4"/>
</dbReference>
<evidence type="ECO:0000256" key="1">
    <source>
        <dbReference type="ARBA" id="ARBA00000085"/>
    </source>
</evidence>
<dbReference type="PANTHER" id="PTHR42878:SF7">
    <property type="entry name" value="SENSOR HISTIDINE KINASE GLRK"/>
    <property type="match status" value="1"/>
</dbReference>
<dbReference type="Gene3D" id="3.30.565.10">
    <property type="entry name" value="Histidine kinase-like ATPase, C-terminal domain"/>
    <property type="match status" value="1"/>
</dbReference>
<organism evidence="9 10">
    <name type="scientific">Reichenbachiella ulvae</name>
    <dbReference type="NCBI Taxonomy" id="2980104"/>
    <lineage>
        <taxon>Bacteria</taxon>
        <taxon>Pseudomonadati</taxon>
        <taxon>Bacteroidota</taxon>
        <taxon>Cytophagia</taxon>
        <taxon>Cytophagales</taxon>
        <taxon>Reichenbachiellaceae</taxon>
        <taxon>Reichenbachiella</taxon>
    </lineage>
</organism>
<dbReference type="RefSeq" id="WP_264137562.1">
    <property type="nucleotide sequence ID" value="NZ_JAOYOD010000001.1"/>
</dbReference>
<dbReference type="PANTHER" id="PTHR42878">
    <property type="entry name" value="TWO-COMPONENT HISTIDINE KINASE"/>
    <property type="match status" value="1"/>
</dbReference>
<dbReference type="InterPro" id="IPR003594">
    <property type="entry name" value="HATPase_dom"/>
</dbReference>
<sequence>MAEQHELKHLINQINLSNDRLWSYDRDLKCTVVNERMSLDYKIAFGEALKPGMHLLKNVPEPLYSQWLHRYQLAFEGEVQVFVDTFQIEGVPTHVQVTIVPIIEEGEVIGAACTSHDITEQRNAELQVLQNQAYLTAQIENTSSSIWSVDRNYKLLIANSVMTNSFEHLFGARLYPGVDILESFSVRPKEERDNWKKRYDRALKGERFTVKDDFDFGGEFLYTETSFNPIEIEGEIVGVACFGRNITDSVLAEMALKKEIEIKNKFFSIVAHDLKGPAGNIIELVKILNSKALKLSDDQRQEILGHLATASEDVYELLDKLLAWALSQQNMLAIDKETLDVRDVVEESIKAYRPSADSKIITTKIKIKEGLKVFVDKRAFSSTIANLYNNAIKFTREMGEITISAIEESDHFLLTVKDNGVGMEEETASRIFDEASMMSNPGTKQEKGTGLGLILCQEFVKLNGGEIWVKSEQGKGSEFNFTIPKI</sequence>
<dbReference type="InterPro" id="IPR036890">
    <property type="entry name" value="HATPase_C_sf"/>
</dbReference>
<evidence type="ECO:0000256" key="5">
    <source>
        <dbReference type="ARBA" id="ARBA00022777"/>
    </source>
</evidence>
<evidence type="ECO:0000256" key="4">
    <source>
        <dbReference type="ARBA" id="ARBA00022741"/>
    </source>
</evidence>
<dbReference type="SUPFAM" id="SSF47384">
    <property type="entry name" value="Homodimeric domain of signal transducing histidine kinase"/>
    <property type="match status" value="1"/>
</dbReference>
<dbReference type="InterPro" id="IPR004358">
    <property type="entry name" value="Sig_transdc_His_kin-like_C"/>
</dbReference>